<evidence type="ECO:0000313" key="3">
    <source>
        <dbReference type="EMBL" id="EIC23586.1"/>
    </source>
</evidence>
<evidence type="ECO:0000256" key="1">
    <source>
        <dbReference type="SAM" id="SignalP"/>
    </source>
</evidence>
<dbReference type="Gene3D" id="3.10.450.50">
    <property type="match status" value="1"/>
</dbReference>
<dbReference type="HOGENOM" id="CLU_1813207_0_0_6"/>
<name>H8YYR0_9GAMM</name>
<gene>
    <name evidence="3" type="ORF">Thi970DRAFT_01258</name>
</gene>
<dbReference type="Proteomes" id="UP000002964">
    <property type="component" value="Unassembled WGS sequence"/>
</dbReference>
<dbReference type="AlphaFoldDB" id="H8YYR0"/>
<dbReference type="InterPro" id="IPR011944">
    <property type="entry name" value="Steroid_delta5-4_isomerase"/>
</dbReference>
<feature type="chain" id="PRO_5003617205" description="SnoaL-like domain-containing protein" evidence="1">
    <location>
        <begin position="22"/>
        <end position="143"/>
    </location>
</feature>
<keyword evidence="1" id="KW-0732">Signal</keyword>
<dbReference type="InterPro" id="IPR037401">
    <property type="entry name" value="SnoaL-like"/>
</dbReference>
<feature type="signal peptide" evidence="1">
    <location>
        <begin position="1"/>
        <end position="21"/>
    </location>
</feature>
<dbReference type="Pfam" id="PF12680">
    <property type="entry name" value="SnoaL_2"/>
    <property type="match status" value="1"/>
</dbReference>
<dbReference type="eggNOG" id="ENOG50343TV">
    <property type="taxonomic scope" value="Bacteria"/>
</dbReference>
<evidence type="ECO:0000313" key="4">
    <source>
        <dbReference type="Proteomes" id="UP000002964"/>
    </source>
</evidence>
<keyword evidence="4" id="KW-1185">Reference proteome</keyword>
<sequence>MSHIVPIAFAILLVFASAVSAQQDNPIIARMNAFAEAYNAQDAQAVANFYAEDAALFLPGQPVILGRDGIAKNYAAAFAKGVRNLQFKVIDIRNYGSNAAYEISDMTAEIGEQRITGRYMHMWEVIDGQILLTRDFFQVISVE</sequence>
<evidence type="ECO:0000259" key="2">
    <source>
        <dbReference type="Pfam" id="PF12680"/>
    </source>
</evidence>
<feature type="domain" description="SnoaL-like" evidence="2">
    <location>
        <begin position="33"/>
        <end position="130"/>
    </location>
</feature>
<protein>
    <recommendedName>
        <fullName evidence="2">SnoaL-like domain-containing protein</fullName>
    </recommendedName>
</protein>
<reference evidence="4" key="1">
    <citation type="submission" date="2011-06" db="EMBL/GenBank/DDBJ databases">
        <authorList>
            <consortium name="US DOE Joint Genome Institute (JGI-PGF)"/>
            <person name="Lucas S."/>
            <person name="Han J."/>
            <person name="Lapidus A."/>
            <person name="Cheng J.-F."/>
            <person name="Goodwin L."/>
            <person name="Pitluck S."/>
            <person name="Peters L."/>
            <person name="Land M.L."/>
            <person name="Hauser L."/>
            <person name="Vogl K."/>
            <person name="Liu Z."/>
            <person name="Overmann J."/>
            <person name="Frigaard N.-U."/>
            <person name="Bryant D.A."/>
            <person name="Woyke T.J."/>
        </authorList>
    </citation>
    <scope>NUCLEOTIDE SEQUENCE [LARGE SCALE GENOMIC DNA]</scope>
    <source>
        <strain evidence="4">970</strain>
    </source>
</reference>
<dbReference type="NCBIfam" id="TIGR02246">
    <property type="entry name" value="SgcJ/EcaC family oxidoreductase"/>
    <property type="match status" value="1"/>
</dbReference>
<dbReference type="OrthoDB" id="9814425at2"/>
<reference evidence="3 4" key="2">
    <citation type="submission" date="2011-11" db="EMBL/GenBank/DDBJ databases">
        <authorList>
            <consortium name="US DOE Joint Genome Institute"/>
            <person name="Lucas S."/>
            <person name="Han J."/>
            <person name="Lapidus A."/>
            <person name="Cheng J.-F."/>
            <person name="Goodwin L."/>
            <person name="Pitluck S."/>
            <person name="Peters L."/>
            <person name="Ovchinnikova G."/>
            <person name="Zhang X."/>
            <person name="Detter J.C."/>
            <person name="Han C."/>
            <person name="Tapia R."/>
            <person name="Land M."/>
            <person name="Hauser L."/>
            <person name="Kyrpides N."/>
            <person name="Ivanova N."/>
            <person name="Pagani I."/>
            <person name="Vogl K."/>
            <person name="Liu Z."/>
            <person name="Overmann J."/>
            <person name="Frigaard N.-U."/>
            <person name="Bryant D."/>
            <person name="Woyke T."/>
        </authorList>
    </citation>
    <scope>NUCLEOTIDE SEQUENCE [LARGE SCALE GENOMIC DNA]</scope>
    <source>
        <strain evidence="3 4">970</strain>
    </source>
</reference>
<organism evidence="3 4">
    <name type="scientific">Thiorhodovibrio frisius</name>
    <dbReference type="NCBI Taxonomy" id="631362"/>
    <lineage>
        <taxon>Bacteria</taxon>
        <taxon>Pseudomonadati</taxon>
        <taxon>Pseudomonadota</taxon>
        <taxon>Gammaproteobacteria</taxon>
        <taxon>Chromatiales</taxon>
        <taxon>Chromatiaceae</taxon>
        <taxon>Thiorhodovibrio</taxon>
    </lineage>
</organism>
<dbReference type="EMBL" id="JH603168">
    <property type="protein sequence ID" value="EIC23586.1"/>
    <property type="molecule type" value="Genomic_DNA"/>
</dbReference>
<dbReference type="InterPro" id="IPR032710">
    <property type="entry name" value="NTF2-like_dom_sf"/>
</dbReference>
<proteinExistence type="predicted"/>
<dbReference type="STRING" id="631362.Thi970DRAFT_01258"/>
<dbReference type="SUPFAM" id="SSF54427">
    <property type="entry name" value="NTF2-like"/>
    <property type="match status" value="1"/>
</dbReference>
<accession>H8YYR0</accession>
<dbReference type="RefSeq" id="WP_009147669.1">
    <property type="nucleotide sequence ID" value="NZ_JH603168.1"/>
</dbReference>